<reference evidence="5 6" key="1">
    <citation type="submission" date="2019-06" db="EMBL/GenBank/DDBJ databases">
        <title>Sequencing the genomes of 1000 actinobacteria strains.</title>
        <authorList>
            <person name="Klenk H.-P."/>
        </authorList>
    </citation>
    <scope>NUCLEOTIDE SEQUENCE [LARGE SCALE GENOMIC DNA]</scope>
    <source>
        <strain evidence="5 6">DSM 45301</strain>
    </source>
</reference>
<dbReference type="SUPFAM" id="SSF55447">
    <property type="entry name" value="CO dehydrogenase flavoprotein C-terminal domain-like"/>
    <property type="match status" value="1"/>
</dbReference>
<protein>
    <submittedName>
        <fullName evidence="5">Carbon-monoxide dehydrogenase medium subunit</fullName>
    </submittedName>
</protein>
<evidence type="ECO:0000259" key="4">
    <source>
        <dbReference type="PROSITE" id="PS51387"/>
    </source>
</evidence>
<gene>
    <name evidence="5" type="ORF">FB558_0141</name>
</gene>
<dbReference type="PANTHER" id="PTHR42659">
    <property type="entry name" value="XANTHINE DEHYDROGENASE SUBUNIT C-RELATED"/>
    <property type="match status" value="1"/>
</dbReference>
<evidence type="ECO:0000313" key="6">
    <source>
        <dbReference type="Proteomes" id="UP000315677"/>
    </source>
</evidence>
<dbReference type="Gene3D" id="3.30.43.10">
    <property type="entry name" value="Uridine Diphospho-n-acetylenolpyruvylglucosamine Reductase, domain 2"/>
    <property type="match status" value="1"/>
</dbReference>
<dbReference type="InterPro" id="IPR016169">
    <property type="entry name" value="FAD-bd_PCMH_sub2"/>
</dbReference>
<sequence>MKPAPFAYHRPTSVAEAVARLAEYDGAARVLAGGQSLVPMLNMRLWRPAALVDINELDELDDVRLDGHRITLGALVRYAALERSPLVAERLPLLARMVGHIGDRQVRNRGTVGGALAQADPTGELALACLVMGAVVTATGPGGTRRIPLSELYAGSYASTLEPDELLTAVEIPPQSRHVAFREVCRKHNDFAVLSVATTGDRDADGRWHDVRIGLGGVADTPVLAGAAAAAVTGTALDDADLEAAAAAALEVVDPPTDVRASAEYRRHLVPVHVRRALAELRAAPSR</sequence>
<dbReference type="GO" id="GO:0016491">
    <property type="term" value="F:oxidoreductase activity"/>
    <property type="evidence" value="ECO:0007669"/>
    <property type="project" value="UniProtKB-KW"/>
</dbReference>
<keyword evidence="6" id="KW-1185">Reference proteome</keyword>
<dbReference type="AlphaFoldDB" id="A0A543DVQ5"/>
<dbReference type="InterPro" id="IPR016167">
    <property type="entry name" value="FAD-bd_PCMH_sub1"/>
</dbReference>
<dbReference type="Gene3D" id="3.30.390.50">
    <property type="entry name" value="CO dehydrogenase flavoprotein, C-terminal domain"/>
    <property type="match status" value="1"/>
</dbReference>
<evidence type="ECO:0000256" key="2">
    <source>
        <dbReference type="ARBA" id="ARBA00022827"/>
    </source>
</evidence>
<dbReference type="InterPro" id="IPR002346">
    <property type="entry name" value="Mopterin_DH_FAD-bd"/>
</dbReference>
<dbReference type="SMART" id="SM01092">
    <property type="entry name" value="CO_deh_flav_C"/>
    <property type="match status" value="1"/>
</dbReference>
<keyword evidence="1" id="KW-0285">Flavoprotein</keyword>
<dbReference type="OrthoDB" id="9793944at2"/>
<dbReference type="InterPro" id="IPR005107">
    <property type="entry name" value="CO_DH_flav_C"/>
</dbReference>
<dbReference type="InterPro" id="IPR036683">
    <property type="entry name" value="CO_DH_flav_C_dom_sf"/>
</dbReference>
<dbReference type="InterPro" id="IPR036318">
    <property type="entry name" value="FAD-bd_PCMH-like_sf"/>
</dbReference>
<accession>A0A543DVQ5</accession>
<dbReference type="RefSeq" id="WP_094932010.1">
    <property type="nucleotide sequence ID" value="NZ_VFPA01000001.1"/>
</dbReference>
<dbReference type="Proteomes" id="UP000315677">
    <property type="component" value="Unassembled WGS sequence"/>
</dbReference>
<dbReference type="PANTHER" id="PTHR42659:SF2">
    <property type="entry name" value="XANTHINE DEHYDROGENASE SUBUNIT C-RELATED"/>
    <property type="match status" value="1"/>
</dbReference>
<comment type="caution">
    <text evidence="5">The sequence shown here is derived from an EMBL/GenBank/DDBJ whole genome shotgun (WGS) entry which is preliminary data.</text>
</comment>
<dbReference type="InterPro" id="IPR051312">
    <property type="entry name" value="Diverse_Substr_Oxidored"/>
</dbReference>
<evidence type="ECO:0000256" key="1">
    <source>
        <dbReference type="ARBA" id="ARBA00022630"/>
    </source>
</evidence>
<evidence type="ECO:0000256" key="3">
    <source>
        <dbReference type="ARBA" id="ARBA00023002"/>
    </source>
</evidence>
<dbReference type="Pfam" id="PF00941">
    <property type="entry name" value="FAD_binding_5"/>
    <property type="match status" value="1"/>
</dbReference>
<dbReference type="Pfam" id="PF03450">
    <property type="entry name" value="CO_deh_flav_C"/>
    <property type="match status" value="1"/>
</dbReference>
<dbReference type="Gene3D" id="3.30.465.10">
    <property type="match status" value="1"/>
</dbReference>
<keyword evidence="2" id="KW-0274">FAD</keyword>
<name>A0A543DVQ5_9PSEU</name>
<dbReference type="InterPro" id="IPR016166">
    <property type="entry name" value="FAD-bd_PCMH"/>
</dbReference>
<dbReference type="SUPFAM" id="SSF56176">
    <property type="entry name" value="FAD-binding/transporter-associated domain-like"/>
    <property type="match status" value="1"/>
</dbReference>
<proteinExistence type="predicted"/>
<keyword evidence="3" id="KW-0560">Oxidoreductase</keyword>
<dbReference type="GO" id="GO:0071949">
    <property type="term" value="F:FAD binding"/>
    <property type="evidence" value="ECO:0007669"/>
    <property type="project" value="InterPro"/>
</dbReference>
<organism evidence="5 6">
    <name type="scientific">Pseudonocardia kunmingensis</name>
    <dbReference type="NCBI Taxonomy" id="630975"/>
    <lineage>
        <taxon>Bacteria</taxon>
        <taxon>Bacillati</taxon>
        <taxon>Actinomycetota</taxon>
        <taxon>Actinomycetes</taxon>
        <taxon>Pseudonocardiales</taxon>
        <taxon>Pseudonocardiaceae</taxon>
        <taxon>Pseudonocardia</taxon>
    </lineage>
</organism>
<evidence type="ECO:0000313" key="5">
    <source>
        <dbReference type="EMBL" id="TQM13405.1"/>
    </source>
</evidence>
<feature type="domain" description="FAD-binding PCMH-type" evidence="4">
    <location>
        <begin position="1"/>
        <end position="177"/>
    </location>
</feature>
<dbReference type="EMBL" id="VFPA01000001">
    <property type="protein sequence ID" value="TQM13405.1"/>
    <property type="molecule type" value="Genomic_DNA"/>
</dbReference>
<dbReference type="PROSITE" id="PS51387">
    <property type="entry name" value="FAD_PCMH"/>
    <property type="match status" value="1"/>
</dbReference>